<organism evidence="2 3">
    <name type="scientific">Stegodyphus mimosarum</name>
    <name type="common">African social velvet spider</name>
    <dbReference type="NCBI Taxonomy" id="407821"/>
    <lineage>
        <taxon>Eukaryota</taxon>
        <taxon>Metazoa</taxon>
        <taxon>Ecdysozoa</taxon>
        <taxon>Arthropoda</taxon>
        <taxon>Chelicerata</taxon>
        <taxon>Arachnida</taxon>
        <taxon>Araneae</taxon>
        <taxon>Araneomorphae</taxon>
        <taxon>Entelegynae</taxon>
        <taxon>Eresoidea</taxon>
        <taxon>Eresidae</taxon>
        <taxon>Stegodyphus</taxon>
    </lineage>
</organism>
<keyword evidence="1" id="KW-0812">Transmembrane</keyword>
<feature type="non-terminal residue" evidence="2">
    <location>
        <position position="54"/>
    </location>
</feature>
<accession>A0A087UES6</accession>
<dbReference type="AlphaFoldDB" id="A0A087UES6"/>
<feature type="transmembrane region" description="Helical" evidence="1">
    <location>
        <begin position="16"/>
        <end position="35"/>
    </location>
</feature>
<dbReference type="Proteomes" id="UP000054359">
    <property type="component" value="Unassembled WGS sequence"/>
</dbReference>
<evidence type="ECO:0000313" key="3">
    <source>
        <dbReference type="Proteomes" id="UP000054359"/>
    </source>
</evidence>
<dbReference type="PROSITE" id="PS51257">
    <property type="entry name" value="PROKAR_LIPOPROTEIN"/>
    <property type="match status" value="1"/>
</dbReference>
<sequence>MVWVRISLYRRKPTPVYLILIATACLFFQFLLCVMSEHVFLHQYKILQLTSTII</sequence>
<evidence type="ECO:0000256" key="1">
    <source>
        <dbReference type="SAM" id="Phobius"/>
    </source>
</evidence>
<evidence type="ECO:0000313" key="2">
    <source>
        <dbReference type="EMBL" id="KFM75865.1"/>
    </source>
</evidence>
<protein>
    <submittedName>
        <fullName evidence="2">Uncharacterized protein</fullName>
    </submittedName>
</protein>
<gene>
    <name evidence="2" type="ORF">X975_01867</name>
</gene>
<reference evidence="2 3" key="1">
    <citation type="submission" date="2013-11" db="EMBL/GenBank/DDBJ databases">
        <title>Genome sequencing of Stegodyphus mimosarum.</title>
        <authorList>
            <person name="Bechsgaard J."/>
        </authorList>
    </citation>
    <scope>NUCLEOTIDE SEQUENCE [LARGE SCALE GENOMIC DNA]</scope>
</reference>
<keyword evidence="1" id="KW-0472">Membrane</keyword>
<keyword evidence="3" id="KW-1185">Reference proteome</keyword>
<name>A0A087UES6_STEMI</name>
<keyword evidence="1" id="KW-1133">Transmembrane helix</keyword>
<proteinExistence type="predicted"/>
<dbReference type="EMBL" id="KK119499">
    <property type="protein sequence ID" value="KFM75865.1"/>
    <property type="molecule type" value="Genomic_DNA"/>
</dbReference>